<gene>
    <name evidence="1" type="ORF">CFS9_37170</name>
</gene>
<sequence>MTMRENQADAENPDNPYDAAGSFYSKILDIIDTDSLELNSVEHAAVLIDSIADTYPELDGMANDAVLHQRLHQITPIISSDAELDDVLLSSILGTEARTSLLQLSELVELHAEDTYQELYALLVSYEQGIQGNSALSNSDKQILLTISSVVRYSTERKRKDKDWETSVTKIAQTVFASDQNVVLGLKMAAAVGICQKHSVRE</sequence>
<reference evidence="1" key="1">
    <citation type="submission" date="2024-05" db="EMBL/GenBank/DDBJ databases">
        <title>Whole-Genome Sequence of CFS9, a Potential Fish Probiotic Isolated from the Body Surface of Silurus asotus.</title>
        <authorList>
            <person name="Kojima M."/>
            <person name="Tobioka K."/>
            <person name="Yokota K."/>
            <person name="Nakatani H."/>
            <person name="Hori K."/>
            <person name="Tamaru Y."/>
            <person name="Okazaki F."/>
        </authorList>
    </citation>
    <scope>NUCLEOTIDE SEQUENCE</scope>
    <source>
        <strain evidence="1">CFS9</strain>
    </source>
</reference>
<dbReference type="EMBL" id="AP031573">
    <property type="protein sequence ID" value="BFM45076.1"/>
    <property type="molecule type" value="Genomic_DNA"/>
</dbReference>
<name>A0AAT9H5M7_9FLAO</name>
<proteinExistence type="predicted"/>
<organism evidence="1">
    <name type="scientific">Flavobacterium sp. CFS9</name>
    <dbReference type="NCBI Taxonomy" id="3143118"/>
    <lineage>
        <taxon>Bacteria</taxon>
        <taxon>Pseudomonadati</taxon>
        <taxon>Bacteroidota</taxon>
        <taxon>Flavobacteriia</taxon>
        <taxon>Flavobacteriales</taxon>
        <taxon>Flavobacteriaceae</taxon>
        <taxon>Flavobacterium</taxon>
    </lineage>
</organism>
<dbReference type="AlphaFoldDB" id="A0AAT9H5M7"/>
<evidence type="ECO:0000313" key="1">
    <source>
        <dbReference type="EMBL" id="BFM45076.1"/>
    </source>
</evidence>
<accession>A0AAT9H5M7</accession>
<protein>
    <submittedName>
        <fullName evidence="1">Uncharacterized protein</fullName>
    </submittedName>
</protein>